<feature type="transmembrane region" description="Helical" evidence="9">
    <location>
        <begin position="101"/>
        <end position="122"/>
    </location>
</feature>
<proteinExistence type="inferred from homology"/>
<sequence>MNCSNPVLDEGQEIHYKFEFNKAQALGHPSKFFFSNTALSPPIEIMGKNPVSQTNFEISSCTARTREGNETLLEDCMESIPVPFVRFSVLKSNFVDTLCMLVGWAYFVLWSASFYPQIWLNFRRKSVIGMDFNYVFLNVLGNGSYTIFNTLMYFNEQVQAEYLQEQPYSPLPVLLNDVVFAAHALIFSFVYAFQACIYERGSQRLHPFYYITGVIYIFGSVSVLGLLAVGIITRLQIANIFSYVKILVTTPMYLPQLYFNYTRKSTSGFAIEAIWLDFSGGVLSFLQMVLQAWNVNDWSNFTGNPVKFALALITMFLDSLFFFQHYIIYRNSVEEK</sequence>
<evidence type="ECO:0000256" key="4">
    <source>
        <dbReference type="ARBA" id="ARBA00022692"/>
    </source>
</evidence>
<keyword evidence="7 9" id="KW-0472">Membrane</keyword>
<dbReference type="GO" id="GO:0012505">
    <property type="term" value="C:endomembrane system"/>
    <property type="evidence" value="ECO:0007669"/>
    <property type="project" value="UniProtKB-SubCell"/>
</dbReference>
<keyword evidence="11" id="KW-1185">Reference proteome</keyword>
<feature type="transmembrane region" description="Helical" evidence="9">
    <location>
        <begin position="208"/>
        <end position="234"/>
    </location>
</feature>
<evidence type="ECO:0000256" key="9">
    <source>
        <dbReference type="SAM" id="Phobius"/>
    </source>
</evidence>
<dbReference type="GO" id="GO:0005765">
    <property type="term" value="C:lysosomal membrane"/>
    <property type="evidence" value="ECO:0007669"/>
    <property type="project" value="TreeGrafter"/>
</dbReference>
<evidence type="ECO:0000256" key="8">
    <source>
        <dbReference type="ARBA" id="ARBA00048473"/>
    </source>
</evidence>
<dbReference type="AlphaFoldDB" id="A0AA36CT98"/>
<keyword evidence="4 9" id="KW-0812">Transmembrane</keyword>
<evidence type="ECO:0000256" key="7">
    <source>
        <dbReference type="ARBA" id="ARBA00023136"/>
    </source>
</evidence>
<dbReference type="InterPro" id="IPR005282">
    <property type="entry name" value="LC_transporter"/>
</dbReference>
<organism evidence="10 11">
    <name type="scientific">Mesorhabditis spiculigera</name>
    <dbReference type="NCBI Taxonomy" id="96644"/>
    <lineage>
        <taxon>Eukaryota</taxon>
        <taxon>Metazoa</taxon>
        <taxon>Ecdysozoa</taxon>
        <taxon>Nematoda</taxon>
        <taxon>Chromadorea</taxon>
        <taxon>Rhabditida</taxon>
        <taxon>Rhabditina</taxon>
        <taxon>Rhabditomorpha</taxon>
        <taxon>Rhabditoidea</taxon>
        <taxon>Rhabditidae</taxon>
        <taxon>Mesorhabditinae</taxon>
        <taxon>Mesorhabditis</taxon>
    </lineage>
</organism>
<evidence type="ECO:0000256" key="5">
    <source>
        <dbReference type="ARBA" id="ARBA00022737"/>
    </source>
</evidence>
<reference evidence="10" key="1">
    <citation type="submission" date="2023-06" db="EMBL/GenBank/DDBJ databases">
        <authorList>
            <person name="Delattre M."/>
        </authorList>
    </citation>
    <scope>NUCLEOTIDE SEQUENCE</scope>
    <source>
        <strain evidence="10">AF72</strain>
    </source>
</reference>
<keyword evidence="5" id="KW-0677">Repeat</keyword>
<dbReference type="PANTHER" id="PTHR13131">
    <property type="entry name" value="CYSTINOSIN"/>
    <property type="match status" value="1"/>
</dbReference>
<accession>A0AA36CT98</accession>
<name>A0AA36CT98_9BILA</name>
<evidence type="ECO:0000256" key="3">
    <source>
        <dbReference type="ARBA" id="ARBA00022448"/>
    </source>
</evidence>
<dbReference type="InterPro" id="IPR006603">
    <property type="entry name" value="PQ-loop_rpt"/>
</dbReference>
<dbReference type="EMBL" id="CATQJA010002625">
    <property type="protein sequence ID" value="CAJ0573951.1"/>
    <property type="molecule type" value="Genomic_DNA"/>
</dbReference>
<feature type="transmembrane region" description="Helical" evidence="9">
    <location>
        <begin position="134"/>
        <end position="154"/>
    </location>
</feature>
<dbReference type="Proteomes" id="UP001177023">
    <property type="component" value="Unassembled WGS sequence"/>
</dbReference>
<evidence type="ECO:0008006" key="12">
    <source>
        <dbReference type="Google" id="ProtNLM"/>
    </source>
</evidence>
<feature type="transmembrane region" description="Helical" evidence="9">
    <location>
        <begin position="308"/>
        <end position="329"/>
    </location>
</feature>
<keyword evidence="6 9" id="KW-1133">Transmembrane helix</keyword>
<protein>
    <recommendedName>
        <fullName evidence="12">Cystinosin</fullName>
    </recommendedName>
</protein>
<feature type="transmembrane region" description="Helical" evidence="9">
    <location>
        <begin position="240"/>
        <end position="261"/>
    </location>
</feature>
<evidence type="ECO:0000313" key="10">
    <source>
        <dbReference type="EMBL" id="CAJ0573951.1"/>
    </source>
</evidence>
<dbReference type="GO" id="GO:0015184">
    <property type="term" value="F:L-cystine transmembrane transporter activity"/>
    <property type="evidence" value="ECO:0007669"/>
    <property type="project" value="TreeGrafter"/>
</dbReference>
<evidence type="ECO:0000256" key="6">
    <source>
        <dbReference type="ARBA" id="ARBA00022989"/>
    </source>
</evidence>
<comment type="caution">
    <text evidence="10">The sequence shown here is derived from an EMBL/GenBank/DDBJ whole genome shotgun (WGS) entry which is preliminary data.</text>
</comment>
<evidence type="ECO:0000256" key="1">
    <source>
        <dbReference type="ARBA" id="ARBA00004127"/>
    </source>
</evidence>
<dbReference type="NCBIfam" id="TIGR00951">
    <property type="entry name" value="2A43"/>
    <property type="match status" value="1"/>
</dbReference>
<comment type="similarity">
    <text evidence="2">Belongs to the cystinosin family.</text>
</comment>
<keyword evidence="3" id="KW-0813">Transport</keyword>
<comment type="catalytic activity">
    <reaction evidence="8">
        <text>L-cystine(out) + H(+)(out) = L-cystine(in) + H(+)(in)</text>
        <dbReference type="Rhea" id="RHEA:66172"/>
        <dbReference type="ChEBI" id="CHEBI:15378"/>
        <dbReference type="ChEBI" id="CHEBI:35491"/>
    </reaction>
    <physiologicalReaction direction="left-to-right" evidence="8">
        <dbReference type="Rhea" id="RHEA:66173"/>
    </physiologicalReaction>
</comment>
<evidence type="ECO:0000256" key="2">
    <source>
        <dbReference type="ARBA" id="ARBA00006855"/>
    </source>
</evidence>
<feature type="transmembrane region" description="Helical" evidence="9">
    <location>
        <begin position="273"/>
        <end position="293"/>
    </location>
</feature>
<dbReference type="Gene3D" id="1.20.1280.290">
    <property type="match status" value="2"/>
</dbReference>
<feature type="non-terminal residue" evidence="10">
    <location>
        <position position="336"/>
    </location>
</feature>
<feature type="transmembrane region" description="Helical" evidence="9">
    <location>
        <begin position="174"/>
        <end position="196"/>
    </location>
</feature>
<gene>
    <name evidence="10" type="ORF">MSPICULIGERA_LOCUS12295</name>
</gene>
<comment type="subcellular location">
    <subcellularLocation>
        <location evidence="1">Endomembrane system</location>
        <topology evidence="1">Multi-pass membrane protein</topology>
    </subcellularLocation>
</comment>
<dbReference type="PANTHER" id="PTHR13131:SF5">
    <property type="entry name" value="CYSTINOSIN"/>
    <property type="match status" value="1"/>
</dbReference>
<dbReference type="Pfam" id="PF04193">
    <property type="entry name" value="PQ-loop"/>
    <property type="match status" value="2"/>
</dbReference>
<dbReference type="SMART" id="SM00679">
    <property type="entry name" value="CTNS"/>
    <property type="match status" value="2"/>
</dbReference>
<evidence type="ECO:0000313" key="11">
    <source>
        <dbReference type="Proteomes" id="UP001177023"/>
    </source>
</evidence>